<dbReference type="EMBL" id="FOFX01000060">
    <property type="protein sequence ID" value="SEQ47748.1"/>
    <property type="molecule type" value="Genomic_DNA"/>
</dbReference>
<feature type="transmembrane region" description="Helical" evidence="1">
    <location>
        <begin position="6"/>
        <end position="28"/>
    </location>
</feature>
<keyword evidence="1" id="KW-0472">Membrane</keyword>
<evidence type="ECO:0000313" key="2">
    <source>
        <dbReference type="EMBL" id="PTQ85821.1"/>
    </source>
</evidence>
<dbReference type="Proteomes" id="UP000244110">
    <property type="component" value="Unassembled WGS sequence"/>
</dbReference>
<proteinExistence type="predicted"/>
<protein>
    <submittedName>
        <fullName evidence="3">Uncharacterized protein</fullName>
    </submittedName>
</protein>
<accession>A0A1H9GD91</accession>
<dbReference type="OrthoDB" id="8549778at2"/>
<sequence length="87" mass="9768">MEYSIVIKFLLIILIMAFANICAALYFSNVDKKKSGAAAFWSAMLVLINAFTIINYVENSIYIAAAFIGTYLGTFGTIKWQNKKEQI</sequence>
<reference evidence="3 4" key="1">
    <citation type="submission" date="2016-10" db="EMBL/GenBank/DDBJ databases">
        <authorList>
            <person name="de Groot N.N."/>
        </authorList>
    </citation>
    <scope>NUCLEOTIDE SEQUENCE [LARGE SCALE GENOMIC DNA]</scope>
    <source>
        <strain evidence="3 4">Nm9</strain>
    </source>
</reference>
<organism evidence="3 4">
    <name type="scientific">Nitrosomonas ureae</name>
    <dbReference type="NCBI Taxonomy" id="44577"/>
    <lineage>
        <taxon>Bacteria</taxon>
        <taxon>Pseudomonadati</taxon>
        <taxon>Pseudomonadota</taxon>
        <taxon>Betaproteobacteria</taxon>
        <taxon>Nitrosomonadales</taxon>
        <taxon>Nitrosomonadaceae</taxon>
        <taxon>Nitrosomonas</taxon>
    </lineage>
</organism>
<keyword evidence="1" id="KW-1133">Transmembrane helix</keyword>
<dbReference type="EMBL" id="QAOL01000012">
    <property type="protein sequence ID" value="PTQ85821.1"/>
    <property type="molecule type" value="Genomic_DNA"/>
</dbReference>
<evidence type="ECO:0000313" key="3">
    <source>
        <dbReference type="EMBL" id="SEQ47748.1"/>
    </source>
</evidence>
<evidence type="ECO:0000313" key="5">
    <source>
        <dbReference type="Proteomes" id="UP000244110"/>
    </source>
</evidence>
<feature type="transmembrane region" description="Helical" evidence="1">
    <location>
        <begin position="60"/>
        <end position="78"/>
    </location>
</feature>
<gene>
    <name evidence="2" type="ORF">C8R28_10121</name>
    <name evidence="3" type="ORF">SAMN05421510_10609</name>
</gene>
<dbReference type="Proteomes" id="UP000181998">
    <property type="component" value="Unassembled WGS sequence"/>
</dbReference>
<reference evidence="2 5" key="2">
    <citation type="submission" date="2018-04" db="EMBL/GenBank/DDBJ databases">
        <title>Active sludge and wastewater microbial communities from Klosterneuburg, Austria.</title>
        <authorList>
            <person name="Wagner M."/>
        </authorList>
    </citation>
    <scope>NUCLEOTIDE SEQUENCE [LARGE SCALE GENOMIC DNA]</scope>
    <source>
        <strain evidence="2 5">Nm4</strain>
    </source>
</reference>
<feature type="transmembrane region" description="Helical" evidence="1">
    <location>
        <begin position="35"/>
        <end position="54"/>
    </location>
</feature>
<name>A0A1H9GD91_9PROT</name>
<dbReference type="AlphaFoldDB" id="A0A1H9GD91"/>
<keyword evidence="1" id="KW-0812">Transmembrane</keyword>
<dbReference type="RefSeq" id="WP_074722315.1">
    <property type="nucleotide sequence ID" value="NZ_FOFX01000060.1"/>
</dbReference>
<evidence type="ECO:0000256" key="1">
    <source>
        <dbReference type="SAM" id="Phobius"/>
    </source>
</evidence>
<evidence type="ECO:0000313" key="4">
    <source>
        <dbReference type="Proteomes" id="UP000181998"/>
    </source>
</evidence>